<dbReference type="GO" id="GO:0050660">
    <property type="term" value="F:flavin adenine dinucleotide binding"/>
    <property type="evidence" value="ECO:0007669"/>
    <property type="project" value="TreeGrafter"/>
</dbReference>
<dbReference type="CDD" id="cd07035">
    <property type="entry name" value="TPP_PYR_POX_like"/>
    <property type="match status" value="1"/>
</dbReference>
<keyword evidence="2" id="KW-0786">Thiamine pyrophosphate</keyword>
<dbReference type="InterPro" id="IPR029061">
    <property type="entry name" value="THDP-binding"/>
</dbReference>
<dbReference type="InterPro" id="IPR012001">
    <property type="entry name" value="Thiamin_PyroP_enz_TPP-bd_dom"/>
</dbReference>
<dbReference type="GO" id="GO:0044281">
    <property type="term" value="P:small molecule metabolic process"/>
    <property type="evidence" value="ECO:0007669"/>
    <property type="project" value="UniProtKB-ARBA"/>
</dbReference>
<dbReference type="EMBL" id="CP039690">
    <property type="protein sequence ID" value="QCI66281.1"/>
    <property type="molecule type" value="Genomic_DNA"/>
</dbReference>
<keyword evidence="6" id="KW-1185">Reference proteome</keyword>
<name>A0A4D7B0M1_9HYPH</name>
<evidence type="ECO:0000256" key="1">
    <source>
        <dbReference type="ARBA" id="ARBA00007812"/>
    </source>
</evidence>
<dbReference type="AlphaFoldDB" id="A0A4D7B0M1"/>
<gene>
    <name evidence="5" type="ORF">E8M01_19915</name>
</gene>
<accession>A0A4D7B0M1</accession>
<dbReference type="InterPro" id="IPR045229">
    <property type="entry name" value="TPP_enz"/>
</dbReference>
<dbReference type="OrthoDB" id="9773408at2"/>
<evidence type="ECO:0000259" key="4">
    <source>
        <dbReference type="Pfam" id="PF02776"/>
    </source>
</evidence>
<dbReference type="RefSeq" id="WP_136961725.1">
    <property type="nucleotide sequence ID" value="NZ_CP039690.1"/>
</dbReference>
<dbReference type="Gene3D" id="3.40.50.970">
    <property type="match status" value="2"/>
</dbReference>
<dbReference type="SUPFAM" id="SSF52518">
    <property type="entry name" value="Thiamin diphosphate-binding fold (THDP-binding)"/>
    <property type="match status" value="2"/>
</dbReference>
<feature type="domain" description="Thiamine pyrophosphate enzyme N-terminal TPP-binding" evidence="4">
    <location>
        <begin position="1"/>
        <end position="106"/>
    </location>
</feature>
<dbReference type="CDD" id="cd02002">
    <property type="entry name" value="TPP_BFDC"/>
    <property type="match status" value="1"/>
</dbReference>
<dbReference type="PANTHER" id="PTHR18968:SF86">
    <property type="entry name" value="ACETOLACTATE SYNTHASE LARGE SUBUNIT ILVX-RELATED"/>
    <property type="match status" value="1"/>
</dbReference>
<comment type="similarity">
    <text evidence="1">Belongs to the TPP enzyme family.</text>
</comment>
<dbReference type="Proteomes" id="UP000298781">
    <property type="component" value="Chromosome"/>
</dbReference>
<dbReference type="PANTHER" id="PTHR18968">
    <property type="entry name" value="THIAMINE PYROPHOSPHATE ENZYMES"/>
    <property type="match status" value="1"/>
</dbReference>
<evidence type="ECO:0000313" key="5">
    <source>
        <dbReference type="EMBL" id="QCI66281.1"/>
    </source>
</evidence>
<proteinExistence type="inferred from homology"/>
<protein>
    <submittedName>
        <fullName evidence="5">Acetolactate synthase large subunit</fullName>
    </submittedName>
</protein>
<evidence type="ECO:0000259" key="3">
    <source>
        <dbReference type="Pfam" id="PF02775"/>
    </source>
</evidence>
<reference evidence="5 6" key="1">
    <citation type="submission" date="2019-04" db="EMBL/GenBank/DDBJ databases">
        <title>Phreatobacter aquaticus sp. nov.</title>
        <authorList>
            <person name="Choi A."/>
        </authorList>
    </citation>
    <scope>NUCLEOTIDE SEQUENCE [LARGE SCALE GENOMIC DNA]</scope>
    <source>
        <strain evidence="5 6">KCTC 52518</strain>
    </source>
</reference>
<dbReference type="Pfam" id="PF02776">
    <property type="entry name" value="TPP_enzyme_N"/>
    <property type="match status" value="1"/>
</dbReference>
<dbReference type="KEGG" id="pstg:E8M01_19915"/>
<dbReference type="Pfam" id="PF02775">
    <property type="entry name" value="TPP_enzyme_C"/>
    <property type="match status" value="1"/>
</dbReference>
<evidence type="ECO:0000256" key="2">
    <source>
        <dbReference type="ARBA" id="ARBA00023052"/>
    </source>
</evidence>
<dbReference type="InterPro" id="IPR011766">
    <property type="entry name" value="TPP_enzyme_TPP-bd"/>
</dbReference>
<dbReference type="NCBIfam" id="NF005760">
    <property type="entry name" value="PRK07586.1"/>
    <property type="match status" value="1"/>
</dbReference>
<dbReference type="GO" id="GO:0030976">
    <property type="term" value="F:thiamine pyrophosphate binding"/>
    <property type="evidence" value="ECO:0007669"/>
    <property type="project" value="InterPro"/>
</dbReference>
<dbReference type="GO" id="GO:0003984">
    <property type="term" value="F:acetolactate synthase activity"/>
    <property type="evidence" value="ECO:0007669"/>
    <property type="project" value="TreeGrafter"/>
</dbReference>
<organism evidence="5 6">
    <name type="scientific">Phreatobacter stygius</name>
    <dbReference type="NCBI Taxonomy" id="1940610"/>
    <lineage>
        <taxon>Bacteria</taxon>
        <taxon>Pseudomonadati</taxon>
        <taxon>Pseudomonadota</taxon>
        <taxon>Alphaproteobacteria</taxon>
        <taxon>Hyphomicrobiales</taxon>
        <taxon>Phreatobacteraceae</taxon>
        <taxon>Phreatobacter</taxon>
    </lineage>
</organism>
<evidence type="ECO:0000313" key="6">
    <source>
        <dbReference type="Proteomes" id="UP000298781"/>
    </source>
</evidence>
<sequence>MNGAESLVRTLIAGGVDTCFANPGTSEMHFVAALDRVGGMRCVLSLFEGVVSGAADGYGRMADKPAATLLHLGPGLGNALANLHNARKANTPIVNIVGEHATHHRQYDAPLTADVEGVARPMSGWVKTSMDARSVAGDGAEAITAALTSPGQIATLILPADTAWNLADGPAPVAKAPDRSKVSDSAVLEAVEALRSGEPVLLLVGGRALRANPLKIASAIGQATGAHLIAPTSNGRVERGAGRSPVSRIFYPIKQALTQLERYRHVILVGAKTPVAFFAYPDTPSLVMPEGCAEHVLAEPQDDIEDALTRLAEAVKAPLGGAVIQQAGRPSLPTGAITPDTVGAVIGALLPENAIIVDEAINSAGTTYAQTAGCPPHDWLALTGGSIGIGLPMATGAAVACPDRRVVALQADGSGMYTLQALWTHARENLNITTIIFANNAYQSLDIELRNVGALNPGRIALDMLDIGRPDLDWVKLAEGMGVEAARADTLEELIDLFKASLARPGPFLIQVPI</sequence>
<feature type="domain" description="Thiamine pyrophosphate enzyme TPP-binding" evidence="3">
    <location>
        <begin position="376"/>
        <end position="512"/>
    </location>
</feature>